<dbReference type="EMBL" id="JBFMIA010000015">
    <property type="protein sequence ID" value="MEW9502766.1"/>
    <property type="molecule type" value="Genomic_DNA"/>
</dbReference>
<organism evidence="2 3">
    <name type="scientific">Jeotgalibacillus marinus</name>
    <dbReference type="NCBI Taxonomy" id="86667"/>
    <lineage>
        <taxon>Bacteria</taxon>
        <taxon>Bacillati</taxon>
        <taxon>Bacillota</taxon>
        <taxon>Bacilli</taxon>
        <taxon>Bacillales</taxon>
        <taxon>Caryophanaceae</taxon>
        <taxon>Jeotgalibacillus</taxon>
    </lineage>
</organism>
<dbReference type="Proteomes" id="UP001556040">
    <property type="component" value="Unassembled WGS sequence"/>
</dbReference>
<reference evidence="2 3" key="1">
    <citation type="journal article" date="1979" name="Int. J. Syst. Evol. Microbiol.">
        <title>Bacillus globisporus subsp. marinus subsp. nov.</title>
        <authorList>
            <person name="Liu H."/>
        </authorList>
    </citation>
    <scope>NUCLEOTIDE SEQUENCE [LARGE SCALE GENOMIC DNA]</scope>
    <source>
        <strain evidence="2 3">DSM 1297</strain>
    </source>
</reference>
<dbReference type="Pfam" id="PF19824">
    <property type="entry name" value="Tlp"/>
    <property type="match status" value="1"/>
</dbReference>
<dbReference type="RefSeq" id="WP_367780254.1">
    <property type="nucleotide sequence ID" value="NZ_JBFMIA010000015.1"/>
</dbReference>
<dbReference type="InterPro" id="IPR017524">
    <property type="entry name" value="SASP_thioredoxin-like"/>
</dbReference>
<evidence type="ECO:0000256" key="1">
    <source>
        <dbReference type="SAM" id="MobiDB-lite"/>
    </source>
</evidence>
<sequence>MTDKVNCNKAEHRTKIKKMEAMVNNTLANVYDAEISMEHDDSAAHREKIKEKNAQRLESVEDTRREIEEERSYL</sequence>
<gene>
    <name evidence="2" type="ORF">AB1471_13285</name>
</gene>
<evidence type="ECO:0000313" key="3">
    <source>
        <dbReference type="Proteomes" id="UP001556040"/>
    </source>
</evidence>
<keyword evidence="3" id="KW-1185">Reference proteome</keyword>
<protein>
    <recommendedName>
        <fullName evidence="4">Small, acid-soluble spore protein Tlp</fullName>
    </recommendedName>
</protein>
<feature type="region of interest" description="Disordered" evidence="1">
    <location>
        <begin position="41"/>
        <end position="74"/>
    </location>
</feature>
<comment type="caution">
    <text evidence="2">The sequence shown here is derived from an EMBL/GenBank/DDBJ whole genome shotgun (WGS) entry which is preliminary data.</text>
</comment>
<accession>A0ABV3Q6A7</accession>
<evidence type="ECO:0008006" key="4">
    <source>
        <dbReference type="Google" id="ProtNLM"/>
    </source>
</evidence>
<name>A0ABV3Q6A7_9BACL</name>
<proteinExistence type="predicted"/>
<evidence type="ECO:0000313" key="2">
    <source>
        <dbReference type="EMBL" id="MEW9502766.1"/>
    </source>
</evidence>